<dbReference type="EMBL" id="QNUK01000012">
    <property type="protein sequence ID" value="KAF5908602.1"/>
    <property type="molecule type" value="Genomic_DNA"/>
</dbReference>
<evidence type="ECO:0000313" key="2">
    <source>
        <dbReference type="Proteomes" id="UP000727407"/>
    </source>
</evidence>
<gene>
    <name evidence="1" type="primary">Safb2</name>
    <name evidence="1" type="ORF">DAT39_001686</name>
</gene>
<sequence length="73" mass="8152">MEAFGGVVFSDLQGKCVQSPHPHPHRTLCLQSDSRASTSKAVMCGLKLLFPVTGLRENTRVNRLGYKRPKLER</sequence>
<name>A0A8J4UWS5_CLAMG</name>
<evidence type="ECO:0000313" key="1">
    <source>
        <dbReference type="EMBL" id="KAF5908602.1"/>
    </source>
</evidence>
<accession>A0A8J4UWS5</accession>
<reference evidence="1" key="1">
    <citation type="submission" date="2020-07" db="EMBL/GenBank/DDBJ databases">
        <title>Clarias magur genome sequencing, assembly and annotation.</title>
        <authorList>
            <person name="Kushwaha B."/>
            <person name="Kumar R."/>
            <person name="Das P."/>
            <person name="Joshi C.G."/>
            <person name="Kumar D."/>
            <person name="Nagpure N.S."/>
            <person name="Pandey M."/>
            <person name="Agarwal S."/>
            <person name="Srivastava S."/>
            <person name="Singh M."/>
            <person name="Sahoo L."/>
            <person name="Jayasankar P."/>
            <person name="Meher P.K."/>
            <person name="Koringa P.G."/>
            <person name="Iquebal M.A."/>
            <person name="Das S.P."/>
            <person name="Bit A."/>
            <person name="Patnaik S."/>
            <person name="Patel N."/>
            <person name="Shah T.M."/>
            <person name="Hinsu A."/>
            <person name="Jena J.K."/>
        </authorList>
    </citation>
    <scope>NUCLEOTIDE SEQUENCE</scope>
    <source>
        <strain evidence="1">CIFAMagur01</strain>
        <tissue evidence="1">Testis</tissue>
    </source>
</reference>
<keyword evidence="2" id="KW-1185">Reference proteome</keyword>
<dbReference type="Proteomes" id="UP000727407">
    <property type="component" value="Unassembled WGS sequence"/>
</dbReference>
<protein>
    <submittedName>
        <fullName evidence="1">Scaffold attachment factor B2</fullName>
    </submittedName>
</protein>
<proteinExistence type="predicted"/>
<organism evidence="1 2">
    <name type="scientific">Clarias magur</name>
    <name type="common">Asian catfish</name>
    <name type="synonym">Macropteronotus magur</name>
    <dbReference type="NCBI Taxonomy" id="1594786"/>
    <lineage>
        <taxon>Eukaryota</taxon>
        <taxon>Metazoa</taxon>
        <taxon>Chordata</taxon>
        <taxon>Craniata</taxon>
        <taxon>Vertebrata</taxon>
        <taxon>Euteleostomi</taxon>
        <taxon>Actinopterygii</taxon>
        <taxon>Neopterygii</taxon>
        <taxon>Teleostei</taxon>
        <taxon>Ostariophysi</taxon>
        <taxon>Siluriformes</taxon>
        <taxon>Clariidae</taxon>
        <taxon>Clarias</taxon>
    </lineage>
</organism>
<dbReference type="AlphaFoldDB" id="A0A8J4UWS5"/>
<comment type="caution">
    <text evidence="1">The sequence shown here is derived from an EMBL/GenBank/DDBJ whole genome shotgun (WGS) entry which is preliminary data.</text>
</comment>